<organism evidence="1 2">
    <name type="scientific">Portunus trituberculatus</name>
    <name type="common">Swimming crab</name>
    <name type="synonym">Neptunus trituberculatus</name>
    <dbReference type="NCBI Taxonomy" id="210409"/>
    <lineage>
        <taxon>Eukaryota</taxon>
        <taxon>Metazoa</taxon>
        <taxon>Ecdysozoa</taxon>
        <taxon>Arthropoda</taxon>
        <taxon>Crustacea</taxon>
        <taxon>Multicrustacea</taxon>
        <taxon>Malacostraca</taxon>
        <taxon>Eumalacostraca</taxon>
        <taxon>Eucarida</taxon>
        <taxon>Decapoda</taxon>
        <taxon>Pleocyemata</taxon>
        <taxon>Brachyura</taxon>
        <taxon>Eubrachyura</taxon>
        <taxon>Portunoidea</taxon>
        <taxon>Portunidae</taxon>
        <taxon>Portuninae</taxon>
        <taxon>Portunus</taxon>
    </lineage>
</organism>
<comment type="caution">
    <text evidence="1">The sequence shown here is derived from an EMBL/GenBank/DDBJ whole genome shotgun (WGS) entry which is preliminary data.</text>
</comment>
<dbReference type="EMBL" id="VSRR010004242">
    <property type="protein sequence ID" value="MPC39045.1"/>
    <property type="molecule type" value="Genomic_DNA"/>
</dbReference>
<protein>
    <submittedName>
        <fullName evidence="1">Uncharacterized protein</fullName>
    </submittedName>
</protein>
<gene>
    <name evidence="1" type="ORF">E2C01_032563</name>
</gene>
<reference evidence="1 2" key="1">
    <citation type="submission" date="2019-05" db="EMBL/GenBank/DDBJ databases">
        <title>Another draft genome of Portunus trituberculatus and its Hox gene families provides insights of decapod evolution.</title>
        <authorList>
            <person name="Jeong J.-H."/>
            <person name="Song I."/>
            <person name="Kim S."/>
            <person name="Choi T."/>
            <person name="Kim D."/>
            <person name="Ryu S."/>
            <person name="Kim W."/>
        </authorList>
    </citation>
    <scope>NUCLEOTIDE SEQUENCE [LARGE SCALE GENOMIC DNA]</scope>
    <source>
        <tissue evidence="1">Muscle</tissue>
    </source>
</reference>
<proteinExistence type="predicted"/>
<name>A0A5B7EZY8_PORTR</name>
<dbReference type="AlphaFoldDB" id="A0A5B7EZY8"/>
<evidence type="ECO:0000313" key="2">
    <source>
        <dbReference type="Proteomes" id="UP000324222"/>
    </source>
</evidence>
<sequence length="276" mass="31329">MMAPRNFSSRYIFEELYALKSGDDIGQEETKALFTLVVCPAVYLQWNKLLKSAEEAVSQSQSCASDQELCYCSFSVVSTCKWKKQQNQCLWPQFGLALTLETTSPSGNVLSSWIFLFPAHLWCDANQSPEFLTFHLWHDVTQFPEFLISSLLSPEPHPILPLLELLAGPTCLMLPFMPCLRVLCIVPPQSRPSHLRWEQRGAERCFSRTHDYAKLHPIAWLPVPLSSHHPWGRRCPEPPLLLYDTDMEPVQPPMVGNLPTLGHQSLLTELIELANG</sequence>
<dbReference type="Proteomes" id="UP000324222">
    <property type="component" value="Unassembled WGS sequence"/>
</dbReference>
<evidence type="ECO:0000313" key="1">
    <source>
        <dbReference type="EMBL" id="MPC39045.1"/>
    </source>
</evidence>
<accession>A0A5B7EZY8</accession>
<keyword evidence="2" id="KW-1185">Reference proteome</keyword>